<dbReference type="EMBL" id="JBEZFP010000083">
    <property type="protein sequence ID" value="MEU8137264.1"/>
    <property type="molecule type" value="Genomic_DNA"/>
</dbReference>
<evidence type="ECO:0000313" key="4">
    <source>
        <dbReference type="Proteomes" id="UP001551482"/>
    </source>
</evidence>
<feature type="region of interest" description="Disordered" evidence="1">
    <location>
        <begin position="1"/>
        <end position="184"/>
    </location>
</feature>
<feature type="compositionally biased region" description="Acidic residues" evidence="1">
    <location>
        <begin position="39"/>
        <end position="51"/>
    </location>
</feature>
<protein>
    <recommendedName>
        <fullName evidence="5">Integral membrane protein</fullName>
    </recommendedName>
</protein>
<feature type="transmembrane region" description="Helical" evidence="2">
    <location>
        <begin position="457"/>
        <end position="478"/>
    </location>
</feature>
<dbReference type="Proteomes" id="UP001551482">
    <property type="component" value="Unassembled WGS sequence"/>
</dbReference>
<feature type="compositionally biased region" description="Basic and acidic residues" evidence="1">
    <location>
        <begin position="1"/>
        <end position="12"/>
    </location>
</feature>
<keyword evidence="2" id="KW-0472">Membrane</keyword>
<organism evidence="3 4">
    <name type="scientific">Streptodolium elevatio</name>
    <dbReference type="NCBI Taxonomy" id="3157996"/>
    <lineage>
        <taxon>Bacteria</taxon>
        <taxon>Bacillati</taxon>
        <taxon>Actinomycetota</taxon>
        <taxon>Actinomycetes</taxon>
        <taxon>Kitasatosporales</taxon>
        <taxon>Streptomycetaceae</taxon>
        <taxon>Streptodolium</taxon>
    </lineage>
</organism>
<evidence type="ECO:0000313" key="3">
    <source>
        <dbReference type="EMBL" id="MEU8137264.1"/>
    </source>
</evidence>
<feature type="compositionally biased region" description="Basic and acidic residues" evidence="1">
    <location>
        <begin position="78"/>
        <end position="89"/>
    </location>
</feature>
<sequence>MGDDAGRARDFEEPAFPRGPRGAVRAEPPLRVGTWTEFGDTDDDEASEESAPELGPEHMVEAAVPRARGARRVLPGEPDPRDAGRRNAEPRNAGPRDVGPPAADPDTDDETTVRVRPGRPTRTRPEGPEVIAGRVEQAAPASHGWAVEAERPGEPEDADEPEGPEGPEEPEESEEPEEAVGGRLGWEDREYGAAEDLWRNSGPTSAAGSAEYLSYAAYQEPIPQVSAYSYAYPGFIVEPTAPEPGVVSPVTAVQVEPGSGQLELRRGRHTAGEGSAAEHLAFDLVNDSEVRPARSPFEVAVLLGAPALALTALLYYFGWARSGAMADFLGFDADVLGYTTRDYLLRSVDTLYRPILAVVGVLLAARMLHPHVLVRLRRHRRAAARLSWVLRCAWFAVPAATWTAVFKWPGKWPLFWPLLLPCALTVGVLVSAYGVLLSRQLGTHRRATGMGVRPWSLSVVLTSAAVVLCLFWTLGAYAQADGQAAALRTVKSLPTRTAVVVYSAQDLRVAAEQGVTAEALTGRESPYRFRYAGLRLLRRAEGRLFLLPDKWAWDRPRLIVVREDAGVRVEYLRAR</sequence>
<feature type="compositionally biased region" description="Low complexity" evidence="1">
    <location>
        <begin position="62"/>
        <end position="76"/>
    </location>
</feature>
<dbReference type="RefSeq" id="WP_358358910.1">
    <property type="nucleotide sequence ID" value="NZ_JBEZFP010000083.1"/>
</dbReference>
<gene>
    <name evidence="3" type="ORF">AB0C36_27575</name>
</gene>
<proteinExistence type="predicted"/>
<keyword evidence="2" id="KW-1133">Transmembrane helix</keyword>
<reference evidence="3 4" key="1">
    <citation type="submission" date="2024-06" db="EMBL/GenBank/DDBJ databases">
        <title>The Natural Products Discovery Center: Release of the First 8490 Sequenced Strains for Exploring Actinobacteria Biosynthetic Diversity.</title>
        <authorList>
            <person name="Kalkreuter E."/>
            <person name="Kautsar S.A."/>
            <person name="Yang D."/>
            <person name="Bader C.D."/>
            <person name="Teijaro C.N."/>
            <person name="Fluegel L."/>
            <person name="Davis C.M."/>
            <person name="Simpson J.R."/>
            <person name="Lauterbach L."/>
            <person name="Steele A.D."/>
            <person name="Gui C."/>
            <person name="Meng S."/>
            <person name="Li G."/>
            <person name="Viehrig K."/>
            <person name="Ye F."/>
            <person name="Su P."/>
            <person name="Kiefer A.F."/>
            <person name="Nichols A."/>
            <person name="Cepeda A.J."/>
            <person name="Yan W."/>
            <person name="Fan B."/>
            <person name="Jiang Y."/>
            <person name="Adhikari A."/>
            <person name="Zheng C.-J."/>
            <person name="Schuster L."/>
            <person name="Cowan T.M."/>
            <person name="Smanski M.J."/>
            <person name="Chevrette M.G."/>
            <person name="De Carvalho L.P.S."/>
            <person name="Shen B."/>
        </authorList>
    </citation>
    <scope>NUCLEOTIDE SEQUENCE [LARGE SCALE GENOMIC DNA]</scope>
    <source>
        <strain evidence="3 4">NPDC048946</strain>
    </source>
</reference>
<evidence type="ECO:0000256" key="1">
    <source>
        <dbReference type="SAM" id="MobiDB-lite"/>
    </source>
</evidence>
<name>A0ABV3DND1_9ACTN</name>
<feature type="transmembrane region" description="Helical" evidence="2">
    <location>
        <begin position="299"/>
        <end position="319"/>
    </location>
</feature>
<feature type="transmembrane region" description="Helical" evidence="2">
    <location>
        <begin position="414"/>
        <end position="436"/>
    </location>
</feature>
<feature type="compositionally biased region" description="Acidic residues" evidence="1">
    <location>
        <begin position="155"/>
        <end position="178"/>
    </location>
</feature>
<keyword evidence="4" id="KW-1185">Reference proteome</keyword>
<keyword evidence="2" id="KW-0812">Transmembrane</keyword>
<accession>A0ABV3DND1</accession>
<comment type="caution">
    <text evidence="3">The sequence shown here is derived from an EMBL/GenBank/DDBJ whole genome shotgun (WGS) entry which is preliminary data.</text>
</comment>
<evidence type="ECO:0000256" key="2">
    <source>
        <dbReference type="SAM" id="Phobius"/>
    </source>
</evidence>
<feature type="transmembrane region" description="Helical" evidence="2">
    <location>
        <begin position="388"/>
        <end position="408"/>
    </location>
</feature>
<feature type="transmembrane region" description="Helical" evidence="2">
    <location>
        <begin position="351"/>
        <end position="368"/>
    </location>
</feature>
<evidence type="ECO:0008006" key="5">
    <source>
        <dbReference type="Google" id="ProtNLM"/>
    </source>
</evidence>